<keyword evidence="9" id="KW-1185">Reference proteome</keyword>
<dbReference type="AlphaFoldDB" id="A0A3R8L1F4"/>
<gene>
    <name evidence="8" type="ORF">EBB54_25915</name>
</gene>
<dbReference type="PANTHER" id="PTHR33841">
    <property type="entry name" value="DNA METHYLTRANSFERASE YEEA-RELATED"/>
    <property type="match status" value="1"/>
</dbReference>
<dbReference type="GO" id="GO:0009007">
    <property type="term" value="F:site-specific DNA-methyltransferase (adenine-specific) activity"/>
    <property type="evidence" value="ECO:0007669"/>
    <property type="project" value="UniProtKB-EC"/>
</dbReference>
<evidence type="ECO:0000256" key="3">
    <source>
        <dbReference type="ARBA" id="ARBA00022679"/>
    </source>
</evidence>
<dbReference type="GO" id="GO:0009035">
    <property type="term" value="F:type I site-specific deoxyribonuclease activity"/>
    <property type="evidence" value="ECO:0007669"/>
    <property type="project" value="UniProtKB-EC"/>
</dbReference>
<comment type="catalytic activity">
    <reaction evidence="5">
        <text>a 2'-deoxyadenosine in DNA + S-adenosyl-L-methionine = an N(6)-methyl-2'-deoxyadenosine in DNA + S-adenosyl-L-homocysteine + H(+)</text>
        <dbReference type="Rhea" id="RHEA:15197"/>
        <dbReference type="Rhea" id="RHEA-COMP:12418"/>
        <dbReference type="Rhea" id="RHEA-COMP:12419"/>
        <dbReference type="ChEBI" id="CHEBI:15378"/>
        <dbReference type="ChEBI" id="CHEBI:57856"/>
        <dbReference type="ChEBI" id="CHEBI:59789"/>
        <dbReference type="ChEBI" id="CHEBI:90615"/>
        <dbReference type="ChEBI" id="CHEBI:90616"/>
        <dbReference type="EC" id="2.1.1.72"/>
    </reaction>
</comment>
<name>A0A3R8L1F4_9FIRM</name>
<accession>A0A3R8L1F4</accession>
<dbReference type="SUPFAM" id="SSF53335">
    <property type="entry name" value="S-adenosyl-L-methionine-dependent methyltransferases"/>
    <property type="match status" value="1"/>
</dbReference>
<sequence>MSIEKLKQLTAKYKKSMNYYHDSKNAYNETECRDEYISPLLECFGWDVHNQKGKLPQYKEVIVERFSSSAERPDYTLTLNGVSKIFVEAKKPGVDITADREPAMQTRKYGWNANHALAVLTNFEDLLIYDTTNRPEEGDDANTSLYRKYHFEDYVAKYQEIADLISRDTVYSGRYDEIVKTDFQSDNRFSTKIDETFLKQINQWRLEIGRYLYENKADYRDIHVLNDTVQDFINQIIFLRICEDRKLPLYMRLYETAEDQADLQEVLTAVFRDADKRYNSGLFKNESPIFDLNCGMIYDMIESLYYPKTPYMFTIIEPGILGKIYESFLTESLVLEDGRIALAHKKEYIYKSVVSTPLEIVKYMVKNTLEPLCRGKSPKEILHVKIADIACGSGVFLEEAYQYLVDYCTQWYVQNDPAHLFTIDNGAVKLPLSDKKELLTNCIYGVDIDIHAVEVSKFSLLLKLIEDETEPSVKDNQPILPELDENIKCGNSLVSRDDVEGMDISSDDLIRTAPFDWESINGGEPFDVVIGNPPYVKTEDIKKLHTAAETAVYKKYESSYKQYDKYYLFLEKAMGLIKENGLVCYIVPNKFLHTESAEKIRLMLKDRISRLDDFGAAQLFRDKTVYSSIVTIKGAGTEQLSYSVVHSAAELWNGESEPDHFIPKKQLNCMPWKGSEDAADGSPWFLCEDTGYVDMLSRAGEKIVPLSEIADIYNGIQTSAEKIYKIEGKNILSDDAAYVTFRSGEKQYRIEKGVVRPYFKPSRSEQGALNTYSSIHQVKMNYNIFPYDHKGNFITKDMMEHQYPCAWQYLLEHKAKLLPKSLGGSRDVQPPVSCEDEWYRYGRSQAITSLNNKDKIIVGVNRSKGNPLYLLDQDNYLIASGGTAGYVGISLKDGSEYQLEYIHAWLSHPWTDLYLQLIGSDFEGGFIARGTYTLPMVPFIKIDFTDEKQKALYDNVVSGTRKIRQLNEDLMHKADKAARNVLEQEKSRLIKNLEGMITKVYQQKF</sequence>
<dbReference type="Gene3D" id="3.90.1570.30">
    <property type="match status" value="1"/>
</dbReference>
<feature type="domain" description="Restriction endonuclease type I HsdR N-terminal" evidence="6">
    <location>
        <begin position="61"/>
        <end position="136"/>
    </location>
</feature>
<dbReference type="GO" id="GO:0005524">
    <property type="term" value="F:ATP binding"/>
    <property type="evidence" value="ECO:0007669"/>
    <property type="project" value="UniProtKB-KW"/>
</dbReference>
<evidence type="ECO:0000313" key="8">
    <source>
        <dbReference type="EMBL" id="RRK34384.1"/>
    </source>
</evidence>
<dbReference type="InterPro" id="IPR011639">
    <property type="entry name" value="MethylTrfase_TaqI-like_dom"/>
</dbReference>
<dbReference type="Pfam" id="PF07669">
    <property type="entry name" value="Eco57I"/>
    <property type="match status" value="1"/>
</dbReference>
<comment type="caution">
    <text evidence="8">The sequence shown here is derived from an EMBL/GenBank/DDBJ whole genome shotgun (WGS) entry which is preliminary data.</text>
</comment>
<keyword evidence="3" id="KW-0808">Transferase</keyword>
<dbReference type="InterPro" id="IPR002052">
    <property type="entry name" value="DNA_methylase_N6_adenine_CS"/>
</dbReference>
<dbReference type="EC" id="2.1.1.72" evidence="1"/>
<dbReference type="EMBL" id="RHJS01000002">
    <property type="protein sequence ID" value="RRK34384.1"/>
    <property type="molecule type" value="Genomic_DNA"/>
</dbReference>
<evidence type="ECO:0000256" key="2">
    <source>
        <dbReference type="ARBA" id="ARBA00022603"/>
    </source>
</evidence>
<dbReference type="Gene3D" id="3.40.50.150">
    <property type="entry name" value="Vaccinia Virus protein VP39"/>
    <property type="match status" value="1"/>
</dbReference>
<reference evidence="8" key="1">
    <citation type="submission" date="2018-10" db="EMBL/GenBank/DDBJ databases">
        <title>Schaedlerella arabinophila gen. nov. sp. nov., isolated from the mouse intestinal tract and comparative analysis with the genome of the closely related altered Schaedler flora strain ASF502.</title>
        <authorList>
            <person name="Miyake S."/>
            <person name="Soh M."/>
            <person name="Seedorf H."/>
        </authorList>
    </citation>
    <scope>NUCLEOTIDE SEQUENCE [LARGE SCALE GENOMIC DNA]</scope>
    <source>
        <strain evidence="8">DSM 106076</strain>
    </source>
</reference>
<dbReference type="PRINTS" id="PR00507">
    <property type="entry name" value="N12N6MTFRASE"/>
</dbReference>
<evidence type="ECO:0000256" key="4">
    <source>
        <dbReference type="ARBA" id="ARBA00022691"/>
    </source>
</evidence>
<keyword evidence="4" id="KW-0949">S-adenosyl-L-methionine</keyword>
<evidence type="ECO:0000313" key="9">
    <source>
        <dbReference type="Proteomes" id="UP000274920"/>
    </source>
</evidence>
<dbReference type="RefSeq" id="WP_125129520.1">
    <property type="nucleotide sequence ID" value="NZ_RHJS01000002.1"/>
</dbReference>
<dbReference type="PANTHER" id="PTHR33841:SF1">
    <property type="entry name" value="DNA METHYLTRANSFERASE A"/>
    <property type="match status" value="1"/>
</dbReference>
<dbReference type="PROSITE" id="PS00092">
    <property type="entry name" value="N6_MTASE"/>
    <property type="match status" value="1"/>
</dbReference>
<dbReference type="InterPro" id="IPR029063">
    <property type="entry name" value="SAM-dependent_MTases_sf"/>
</dbReference>
<organism evidence="8 9">
    <name type="scientific">Schaedlerella arabinosiphila</name>
    <dbReference type="NCBI Taxonomy" id="2044587"/>
    <lineage>
        <taxon>Bacteria</taxon>
        <taxon>Bacillati</taxon>
        <taxon>Bacillota</taxon>
        <taxon>Clostridia</taxon>
        <taxon>Lachnospirales</taxon>
        <taxon>Lachnospiraceae</taxon>
        <taxon>Schaedlerella</taxon>
    </lineage>
</organism>
<dbReference type="GO" id="GO:0032259">
    <property type="term" value="P:methylation"/>
    <property type="evidence" value="ECO:0007669"/>
    <property type="project" value="UniProtKB-KW"/>
</dbReference>
<dbReference type="InterPro" id="IPR007409">
    <property type="entry name" value="Restrct_endonuc_type1_HsdR_N"/>
</dbReference>
<keyword evidence="2" id="KW-0489">Methyltransferase</keyword>
<evidence type="ECO:0000259" key="7">
    <source>
        <dbReference type="Pfam" id="PF07669"/>
    </source>
</evidence>
<dbReference type="GO" id="GO:0009307">
    <property type="term" value="P:DNA restriction-modification system"/>
    <property type="evidence" value="ECO:0007669"/>
    <property type="project" value="UniProtKB-KW"/>
</dbReference>
<evidence type="ECO:0000256" key="1">
    <source>
        <dbReference type="ARBA" id="ARBA00011900"/>
    </source>
</evidence>
<evidence type="ECO:0000259" key="6">
    <source>
        <dbReference type="Pfam" id="PF04313"/>
    </source>
</evidence>
<dbReference type="Pfam" id="PF04313">
    <property type="entry name" value="HSDR_N"/>
    <property type="match status" value="1"/>
</dbReference>
<dbReference type="InterPro" id="IPR050953">
    <property type="entry name" value="N4_N6_ade-DNA_methylase"/>
</dbReference>
<protein>
    <recommendedName>
        <fullName evidence="1">site-specific DNA-methyltransferase (adenine-specific)</fullName>
        <ecNumber evidence="1">2.1.1.72</ecNumber>
    </recommendedName>
</protein>
<dbReference type="Proteomes" id="UP000274920">
    <property type="component" value="Unassembled WGS sequence"/>
</dbReference>
<proteinExistence type="predicted"/>
<feature type="domain" description="Type II methyltransferase M.TaqI-like" evidence="7">
    <location>
        <begin position="441"/>
        <end position="620"/>
    </location>
</feature>
<dbReference type="GO" id="GO:0003677">
    <property type="term" value="F:DNA binding"/>
    <property type="evidence" value="ECO:0007669"/>
    <property type="project" value="UniProtKB-KW"/>
</dbReference>
<evidence type="ECO:0000256" key="5">
    <source>
        <dbReference type="ARBA" id="ARBA00047942"/>
    </source>
</evidence>